<dbReference type="InterPro" id="IPR018095">
    <property type="entry name" value="Thymidylate_kin_CS"/>
</dbReference>
<evidence type="ECO:0000256" key="6">
    <source>
        <dbReference type="ARBA" id="ARBA00022741"/>
    </source>
</evidence>
<dbReference type="CDD" id="cd01672">
    <property type="entry name" value="TMPK"/>
    <property type="match status" value="1"/>
</dbReference>
<dbReference type="Pfam" id="PF02223">
    <property type="entry name" value="Thymidylate_kin"/>
    <property type="match status" value="1"/>
</dbReference>
<comment type="caution">
    <text evidence="14">The sequence shown here is derived from an EMBL/GenBank/DDBJ whole genome shotgun (WGS) entry which is preliminary data.</text>
</comment>
<dbReference type="GO" id="GO:0006233">
    <property type="term" value="P:dTDP biosynthetic process"/>
    <property type="evidence" value="ECO:0007669"/>
    <property type="project" value="InterPro"/>
</dbReference>
<dbReference type="SUPFAM" id="SSF52540">
    <property type="entry name" value="P-loop containing nucleoside triphosphate hydrolases"/>
    <property type="match status" value="1"/>
</dbReference>
<dbReference type="PROSITE" id="PS01331">
    <property type="entry name" value="THYMIDYLATE_KINASE"/>
    <property type="match status" value="1"/>
</dbReference>
<feature type="domain" description="Thymidylate kinase-like" evidence="13">
    <location>
        <begin position="9"/>
        <end position="200"/>
    </location>
</feature>
<proteinExistence type="inferred from homology"/>
<feature type="binding site" evidence="12">
    <location>
        <begin position="11"/>
        <end position="18"/>
    </location>
    <ligand>
        <name>ATP</name>
        <dbReference type="ChEBI" id="CHEBI:30616"/>
    </ligand>
</feature>
<evidence type="ECO:0000256" key="4">
    <source>
        <dbReference type="ARBA" id="ARBA00022679"/>
    </source>
</evidence>
<dbReference type="GO" id="GO:0006235">
    <property type="term" value="P:dTTP biosynthetic process"/>
    <property type="evidence" value="ECO:0007669"/>
    <property type="project" value="UniProtKB-UniRule"/>
</dbReference>
<evidence type="ECO:0000256" key="11">
    <source>
        <dbReference type="ARBA" id="ARBA00057735"/>
    </source>
</evidence>
<dbReference type="PANTHER" id="PTHR10344:SF4">
    <property type="entry name" value="UMP-CMP KINASE 2, MITOCHONDRIAL"/>
    <property type="match status" value="1"/>
</dbReference>
<dbReference type="InterPro" id="IPR018094">
    <property type="entry name" value="Thymidylate_kinase"/>
</dbReference>
<dbReference type="EC" id="2.7.4.9" evidence="2 12"/>
<gene>
    <name evidence="12 14" type="primary">tmk</name>
    <name evidence="14" type="ORF">DI569_15310</name>
</gene>
<evidence type="ECO:0000256" key="2">
    <source>
        <dbReference type="ARBA" id="ARBA00012980"/>
    </source>
</evidence>
<name>A0A2W5KU36_SPHMC</name>
<dbReference type="AlphaFoldDB" id="A0A2W5KU36"/>
<sequence>MVSGRFITLEGGEGVGKSTQIRALSAALDARGVDVVATREPGGSPGAEAIRALLLEGSADRWDARGEALLFAAARADHVARIIRPALDRGAWVLCDRFVDSTRAYQGGGGGITDADILMLHGFGSLGLLPDRTFLLTVGVEEAARRLEARDADGSDRMGSKPADYQRRLAERFAAMAAAEPARWRVIDAGRAADRVTADILAELDAWLP</sequence>
<evidence type="ECO:0000256" key="5">
    <source>
        <dbReference type="ARBA" id="ARBA00022727"/>
    </source>
</evidence>
<evidence type="ECO:0000256" key="10">
    <source>
        <dbReference type="ARBA" id="ARBA00048743"/>
    </source>
</evidence>
<dbReference type="GO" id="GO:0004798">
    <property type="term" value="F:dTMP kinase activity"/>
    <property type="evidence" value="ECO:0007669"/>
    <property type="project" value="UniProtKB-UniRule"/>
</dbReference>
<evidence type="ECO:0000256" key="9">
    <source>
        <dbReference type="ARBA" id="ARBA00029962"/>
    </source>
</evidence>
<dbReference type="GO" id="GO:0005829">
    <property type="term" value="C:cytosol"/>
    <property type="evidence" value="ECO:0007669"/>
    <property type="project" value="TreeGrafter"/>
</dbReference>
<comment type="catalytic activity">
    <reaction evidence="10 12">
        <text>dTMP + ATP = dTDP + ADP</text>
        <dbReference type="Rhea" id="RHEA:13517"/>
        <dbReference type="ChEBI" id="CHEBI:30616"/>
        <dbReference type="ChEBI" id="CHEBI:58369"/>
        <dbReference type="ChEBI" id="CHEBI:63528"/>
        <dbReference type="ChEBI" id="CHEBI:456216"/>
        <dbReference type="EC" id="2.7.4.9"/>
    </reaction>
</comment>
<dbReference type="GO" id="GO:0005524">
    <property type="term" value="F:ATP binding"/>
    <property type="evidence" value="ECO:0007669"/>
    <property type="project" value="UniProtKB-UniRule"/>
</dbReference>
<keyword evidence="6 12" id="KW-0547">Nucleotide-binding</keyword>
<dbReference type="Proteomes" id="UP000248597">
    <property type="component" value="Unassembled WGS sequence"/>
</dbReference>
<keyword evidence="5 12" id="KW-0545">Nucleotide biosynthesis</keyword>
<accession>A0A2W5KU36</accession>
<reference evidence="14 15" key="1">
    <citation type="submission" date="2017-08" db="EMBL/GenBank/DDBJ databases">
        <title>Infants hospitalized years apart are colonized by the same room-sourced microbial strains.</title>
        <authorList>
            <person name="Brooks B."/>
            <person name="Olm M.R."/>
            <person name="Firek B.A."/>
            <person name="Baker R."/>
            <person name="Thomas B.C."/>
            <person name="Morowitz M.J."/>
            <person name="Banfield J.F."/>
        </authorList>
    </citation>
    <scope>NUCLEOTIDE SEQUENCE [LARGE SCALE GENOMIC DNA]</scope>
    <source>
        <strain evidence="14">S2_005_003_R2_47</strain>
    </source>
</reference>
<evidence type="ECO:0000313" key="15">
    <source>
        <dbReference type="Proteomes" id="UP000248597"/>
    </source>
</evidence>
<evidence type="ECO:0000313" key="14">
    <source>
        <dbReference type="EMBL" id="PZQ20502.1"/>
    </source>
</evidence>
<dbReference type="FunFam" id="3.40.50.300:FF:000225">
    <property type="entry name" value="Thymidylate kinase"/>
    <property type="match status" value="1"/>
</dbReference>
<keyword evidence="7 12" id="KW-0418">Kinase</keyword>
<dbReference type="NCBIfam" id="TIGR00041">
    <property type="entry name" value="DTMP_kinase"/>
    <property type="match status" value="1"/>
</dbReference>
<dbReference type="InterPro" id="IPR027417">
    <property type="entry name" value="P-loop_NTPase"/>
</dbReference>
<keyword evidence="4 12" id="KW-0808">Transferase</keyword>
<comment type="similarity">
    <text evidence="1 12">Belongs to the thymidylate kinase family.</text>
</comment>
<keyword evidence="8 12" id="KW-0067">ATP-binding</keyword>
<evidence type="ECO:0000256" key="3">
    <source>
        <dbReference type="ARBA" id="ARBA00017144"/>
    </source>
</evidence>
<comment type="function">
    <text evidence="11 12">Phosphorylation of dTMP to form dTDP in both de novo and salvage pathways of dTTP synthesis.</text>
</comment>
<organism evidence="14 15">
    <name type="scientific">Sphingopyxis macrogoltabida</name>
    <name type="common">Sphingomonas macrogoltabidus</name>
    <dbReference type="NCBI Taxonomy" id="33050"/>
    <lineage>
        <taxon>Bacteria</taxon>
        <taxon>Pseudomonadati</taxon>
        <taxon>Pseudomonadota</taxon>
        <taxon>Alphaproteobacteria</taxon>
        <taxon>Sphingomonadales</taxon>
        <taxon>Sphingomonadaceae</taxon>
        <taxon>Sphingopyxis</taxon>
    </lineage>
</organism>
<dbReference type="HAMAP" id="MF_00165">
    <property type="entry name" value="Thymidylate_kinase"/>
    <property type="match status" value="1"/>
</dbReference>
<evidence type="ECO:0000256" key="7">
    <source>
        <dbReference type="ARBA" id="ARBA00022777"/>
    </source>
</evidence>
<protein>
    <recommendedName>
        <fullName evidence="3 12">Thymidylate kinase</fullName>
        <ecNumber evidence="2 12">2.7.4.9</ecNumber>
    </recommendedName>
    <alternativeName>
        <fullName evidence="9 12">dTMP kinase</fullName>
    </alternativeName>
</protein>
<dbReference type="EMBL" id="QFPJ01000057">
    <property type="protein sequence ID" value="PZQ20502.1"/>
    <property type="molecule type" value="Genomic_DNA"/>
</dbReference>
<dbReference type="GO" id="GO:0006227">
    <property type="term" value="P:dUDP biosynthetic process"/>
    <property type="evidence" value="ECO:0007669"/>
    <property type="project" value="TreeGrafter"/>
</dbReference>
<dbReference type="PANTHER" id="PTHR10344">
    <property type="entry name" value="THYMIDYLATE KINASE"/>
    <property type="match status" value="1"/>
</dbReference>
<evidence type="ECO:0000259" key="13">
    <source>
        <dbReference type="Pfam" id="PF02223"/>
    </source>
</evidence>
<evidence type="ECO:0000256" key="8">
    <source>
        <dbReference type="ARBA" id="ARBA00022840"/>
    </source>
</evidence>
<evidence type="ECO:0000256" key="1">
    <source>
        <dbReference type="ARBA" id="ARBA00009776"/>
    </source>
</evidence>
<dbReference type="InterPro" id="IPR039430">
    <property type="entry name" value="Thymidylate_kin-like_dom"/>
</dbReference>
<dbReference type="Gene3D" id="3.40.50.300">
    <property type="entry name" value="P-loop containing nucleotide triphosphate hydrolases"/>
    <property type="match status" value="1"/>
</dbReference>
<evidence type="ECO:0000256" key="12">
    <source>
        <dbReference type="HAMAP-Rule" id="MF_00165"/>
    </source>
</evidence>